<organism evidence="2 3">
    <name type="scientific">Amycolatopsis sulphurea</name>
    <dbReference type="NCBI Taxonomy" id="76022"/>
    <lineage>
        <taxon>Bacteria</taxon>
        <taxon>Bacillati</taxon>
        <taxon>Actinomycetota</taxon>
        <taxon>Actinomycetes</taxon>
        <taxon>Pseudonocardiales</taxon>
        <taxon>Pseudonocardiaceae</taxon>
        <taxon>Amycolatopsis</taxon>
    </lineage>
</organism>
<reference evidence="2 3" key="1">
    <citation type="submission" date="2017-10" db="EMBL/GenBank/DDBJ databases">
        <title>Sequencing the genomes of 1000 actinobacteria strains.</title>
        <authorList>
            <person name="Klenk H.-P."/>
        </authorList>
    </citation>
    <scope>NUCLEOTIDE SEQUENCE [LARGE SCALE GENOMIC DNA]</scope>
    <source>
        <strain evidence="2 3">DSM 46092</strain>
    </source>
</reference>
<dbReference type="Proteomes" id="UP000243542">
    <property type="component" value="Unassembled WGS sequence"/>
</dbReference>
<dbReference type="AlphaFoldDB" id="A0A2A9FIT8"/>
<protein>
    <submittedName>
        <fullName evidence="2">DmpG-like protein</fullName>
    </submittedName>
</protein>
<evidence type="ECO:0000313" key="3">
    <source>
        <dbReference type="Proteomes" id="UP000243542"/>
    </source>
</evidence>
<accession>A0A2A9FIT8</accession>
<keyword evidence="3" id="KW-1185">Reference proteome</keyword>
<proteinExistence type="predicted"/>
<name>A0A2A9FIT8_9PSEU</name>
<feature type="compositionally biased region" description="Basic and acidic residues" evidence="1">
    <location>
        <begin position="15"/>
        <end position="38"/>
    </location>
</feature>
<evidence type="ECO:0000313" key="2">
    <source>
        <dbReference type="EMBL" id="PFG50676.1"/>
    </source>
</evidence>
<gene>
    <name evidence="2" type="ORF">ATK36_5921</name>
</gene>
<feature type="region of interest" description="Disordered" evidence="1">
    <location>
        <begin position="9"/>
        <end position="38"/>
    </location>
</feature>
<sequence>MILVEVGRRGMVGGQEDRRDDRDRSHRLPDGLHVDPGARIDRGASLEQMRCPTSEFDDFLTPRDLPRRIAEYLAVFARDDLRALFLALVEQLTEGEQYRSAPRERRVPPSRKGRHRRGNHGFDVRAAGEA</sequence>
<evidence type="ECO:0000256" key="1">
    <source>
        <dbReference type="SAM" id="MobiDB-lite"/>
    </source>
</evidence>
<dbReference type="EMBL" id="PDJK01000002">
    <property type="protein sequence ID" value="PFG50676.1"/>
    <property type="molecule type" value="Genomic_DNA"/>
</dbReference>
<feature type="region of interest" description="Disordered" evidence="1">
    <location>
        <begin position="95"/>
        <end position="130"/>
    </location>
</feature>
<comment type="caution">
    <text evidence="2">The sequence shown here is derived from an EMBL/GenBank/DDBJ whole genome shotgun (WGS) entry which is preliminary data.</text>
</comment>
<feature type="compositionally biased region" description="Basic and acidic residues" evidence="1">
    <location>
        <begin position="120"/>
        <end position="130"/>
    </location>
</feature>
<feature type="compositionally biased region" description="Basic residues" evidence="1">
    <location>
        <begin position="108"/>
        <end position="119"/>
    </location>
</feature>